<name>A0A484LR90_9ASTE</name>
<dbReference type="EMBL" id="OOIL02001890">
    <property type="protein sequence ID" value="VFQ78983.1"/>
    <property type="molecule type" value="Genomic_DNA"/>
</dbReference>
<reference evidence="1 2" key="1">
    <citation type="submission" date="2018-04" db="EMBL/GenBank/DDBJ databases">
        <authorList>
            <person name="Vogel A."/>
        </authorList>
    </citation>
    <scope>NUCLEOTIDE SEQUENCE [LARGE SCALE GENOMIC DNA]</scope>
</reference>
<accession>A0A484LR90</accession>
<keyword evidence="2" id="KW-1185">Reference proteome</keyword>
<gene>
    <name evidence="1" type="ORF">CCAM_LOCUS20759</name>
</gene>
<evidence type="ECO:0000313" key="2">
    <source>
        <dbReference type="Proteomes" id="UP000595140"/>
    </source>
</evidence>
<evidence type="ECO:0000313" key="1">
    <source>
        <dbReference type="EMBL" id="VFQ78983.1"/>
    </source>
</evidence>
<organism evidence="1 2">
    <name type="scientific">Cuscuta campestris</name>
    <dbReference type="NCBI Taxonomy" id="132261"/>
    <lineage>
        <taxon>Eukaryota</taxon>
        <taxon>Viridiplantae</taxon>
        <taxon>Streptophyta</taxon>
        <taxon>Embryophyta</taxon>
        <taxon>Tracheophyta</taxon>
        <taxon>Spermatophyta</taxon>
        <taxon>Magnoliopsida</taxon>
        <taxon>eudicotyledons</taxon>
        <taxon>Gunneridae</taxon>
        <taxon>Pentapetalae</taxon>
        <taxon>asterids</taxon>
        <taxon>lamiids</taxon>
        <taxon>Solanales</taxon>
        <taxon>Convolvulaceae</taxon>
        <taxon>Cuscuteae</taxon>
        <taxon>Cuscuta</taxon>
        <taxon>Cuscuta subgen. Grammica</taxon>
        <taxon>Cuscuta sect. Cleistogrammica</taxon>
    </lineage>
</organism>
<proteinExistence type="predicted"/>
<sequence>MVSLKTYSGLPYLIPSKQKDNISENMWHFDKHLTYNAGTGDTPLILLACFTHNTHFFFVVFNSGIRYEQHCSHA</sequence>
<dbReference type="Proteomes" id="UP000595140">
    <property type="component" value="Unassembled WGS sequence"/>
</dbReference>
<protein>
    <submittedName>
        <fullName evidence="1">Uncharacterized protein</fullName>
    </submittedName>
</protein>
<dbReference type="AlphaFoldDB" id="A0A484LR90"/>